<dbReference type="Proteomes" id="UP000524007">
    <property type="component" value="Unassembled WGS sequence"/>
</dbReference>
<organism evidence="9 10">
    <name type="scientific">Leiothrix lutea</name>
    <name type="common">Red-billed leiothrix</name>
    <name type="synonym">Sylvia lutea</name>
    <dbReference type="NCBI Taxonomy" id="36275"/>
    <lineage>
        <taxon>Eukaryota</taxon>
        <taxon>Metazoa</taxon>
        <taxon>Chordata</taxon>
        <taxon>Craniata</taxon>
        <taxon>Vertebrata</taxon>
        <taxon>Euteleostomi</taxon>
        <taxon>Archelosauria</taxon>
        <taxon>Archosauria</taxon>
        <taxon>Dinosauria</taxon>
        <taxon>Saurischia</taxon>
        <taxon>Theropoda</taxon>
        <taxon>Coelurosauria</taxon>
        <taxon>Aves</taxon>
        <taxon>Neognathae</taxon>
        <taxon>Neoaves</taxon>
        <taxon>Telluraves</taxon>
        <taxon>Australaves</taxon>
        <taxon>Passeriformes</taxon>
        <taxon>Sylvioidea</taxon>
        <taxon>Leiothrichidae</taxon>
        <taxon>Leiothrix</taxon>
    </lineage>
</organism>
<accession>A0A7L1ZI13</accession>
<evidence type="ECO:0000313" key="10">
    <source>
        <dbReference type="Proteomes" id="UP000524007"/>
    </source>
</evidence>
<comment type="caution">
    <text evidence="9">The sequence shown here is derived from an EMBL/GenBank/DDBJ whole genome shotgun (WGS) entry which is preliminary data.</text>
</comment>
<keyword evidence="2" id="KW-0548">Nucleotidyltransferase</keyword>
<dbReference type="GO" id="GO:0004519">
    <property type="term" value="F:endonuclease activity"/>
    <property type="evidence" value="ECO:0007669"/>
    <property type="project" value="UniProtKB-KW"/>
</dbReference>
<dbReference type="PANTHER" id="PTHR41694">
    <property type="entry name" value="ENDOGENOUS RETROVIRUS GROUP K MEMBER POL PROTEIN"/>
    <property type="match status" value="1"/>
</dbReference>
<evidence type="ECO:0000259" key="8">
    <source>
        <dbReference type="Pfam" id="PF02022"/>
    </source>
</evidence>
<sequence length="78" mass="8796">APIPLVGQPNIFLWPKLSHQHFHQNVPDVVCQFYLRWDQPKAIVATCPKCQQTNMPLLGSGVNPRGLGSCEVWQMDIT</sequence>
<evidence type="ECO:0000256" key="6">
    <source>
        <dbReference type="ARBA" id="ARBA00022801"/>
    </source>
</evidence>
<evidence type="ECO:0000256" key="3">
    <source>
        <dbReference type="ARBA" id="ARBA00022722"/>
    </source>
</evidence>
<keyword evidence="3" id="KW-0540">Nuclease</keyword>
<dbReference type="InterPro" id="IPR017856">
    <property type="entry name" value="Integrase-like_N"/>
</dbReference>
<dbReference type="Pfam" id="PF02022">
    <property type="entry name" value="Integrase_Zn"/>
    <property type="match status" value="1"/>
</dbReference>
<reference evidence="9 10" key="1">
    <citation type="submission" date="2019-09" db="EMBL/GenBank/DDBJ databases">
        <title>Bird 10,000 Genomes (B10K) Project - Family phase.</title>
        <authorList>
            <person name="Zhang G."/>
        </authorList>
    </citation>
    <scope>NUCLEOTIDE SEQUENCE [LARGE SCALE GENOMIC DNA]</scope>
    <source>
        <strain evidence="9">B10K-DU-002-43</strain>
        <tissue evidence="9">Muscle</tissue>
    </source>
</reference>
<evidence type="ECO:0000256" key="7">
    <source>
        <dbReference type="ARBA" id="ARBA00022918"/>
    </source>
</evidence>
<keyword evidence="4" id="KW-0479">Metal-binding</keyword>
<dbReference type="SUPFAM" id="SSF46919">
    <property type="entry name" value="N-terminal Zn binding domain of HIV integrase"/>
    <property type="match status" value="1"/>
</dbReference>
<keyword evidence="6" id="KW-0378">Hydrolase</keyword>
<dbReference type="EMBL" id="VXBY01000619">
    <property type="protein sequence ID" value="NXP34633.1"/>
    <property type="molecule type" value="Genomic_DNA"/>
</dbReference>
<keyword evidence="7" id="KW-0695">RNA-directed DNA polymerase</keyword>
<keyword evidence="10" id="KW-1185">Reference proteome</keyword>
<gene>
    <name evidence="9" type="primary">Ervk19_0</name>
    <name evidence="9" type="ORF">LEILUT_R15487</name>
</gene>
<evidence type="ECO:0000256" key="2">
    <source>
        <dbReference type="ARBA" id="ARBA00022695"/>
    </source>
</evidence>
<keyword evidence="1" id="KW-0808">Transferase</keyword>
<protein>
    <submittedName>
        <fullName evidence="9">POK19 protein</fullName>
    </submittedName>
</protein>
<dbReference type="GO" id="GO:0035613">
    <property type="term" value="F:RNA stem-loop binding"/>
    <property type="evidence" value="ECO:0007669"/>
    <property type="project" value="TreeGrafter"/>
</dbReference>
<feature type="non-terminal residue" evidence="9">
    <location>
        <position position="78"/>
    </location>
</feature>
<feature type="non-terminal residue" evidence="9">
    <location>
        <position position="1"/>
    </location>
</feature>
<evidence type="ECO:0000256" key="4">
    <source>
        <dbReference type="ARBA" id="ARBA00022723"/>
    </source>
</evidence>
<dbReference type="GO" id="GO:0016787">
    <property type="term" value="F:hydrolase activity"/>
    <property type="evidence" value="ECO:0007669"/>
    <property type="project" value="UniProtKB-KW"/>
</dbReference>
<keyword evidence="5" id="KW-0255">Endonuclease</keyword>
<evidence type="ECO:0000313" key="9">
    <source>
        <dbReference type="EMBL" id="NXP34633.1"/>
    </source>
</evidence>
<feature type="domain" description="Integrase-type" evidence="8">
    <location>
        <begin position="17"/>
        <end position="52"/>
    </location>
</feature>
<dbReference type="PANTHER" id="PTHR41694:SF3">
    <property type="entry name" value="RNA-DIRECTED DNA POLYMERASE-RELATED"/>
    <property type="match status" value="1"/>
</dbReference>
<evidence type="ECO:0000256" key="5">
    <source>
        <dbReference type="ARBA" id="ARBA00022759"/>
    </source>
</evidence>
<dbReference type="GO" id="GO:0003964">
    <property type="term" value="F:RNA-directed DNA polymerase activity"/>
    <property type="evidence" value="ECO:0007669"/>
    <property type="project" value="UniProtKB-KW"/>
</dbReference>
<name>A0A7L1ZI13_LEILU</name>
<proteinExistence type="predicted"/>
<dbReference type="GO" id="GO:0008270">
    <property type="term" value="F:zinc ion binding"/>
    <property type="evidence" value="ECO:0007669"/>
    <property type="project" value="InterPro"/>
</dbReference>
<dbReference type="AlphaFoldDB" id="A0A7L1ZI13"/>
<dbReference type="InterPro" id="IPR003308">
    <property type="entry name" value="Integrase_Zn-bd_dom_N"/>
</dbReference>
<dbReference type="Gene3D" id="1.10.10.200">
    <property type="match status" value="1"/>
</dbReference>
<evidence type="ECO:0000256" key="1">
    <source>
        <dbReference type="ARBA" id="ARBA00022679"/>
    </source>
</evidence>